<keyword evidence="1" id="KW-0472">Membrane</keyword>
<evidence type="ECO:0000313" key="2">
    <source>
        <dbReference type="EMBL" id="MDR5896317.1"/>
    </source>
</evidence>
<feature type="transmembrane region" description="Helical" evidence="1">
    <location>
        <begin position="123"/>
        <end position="142"/>
    </location>
</feature>
<comment type="catalytic activity">
    <reaction evidence="1">
        <text>all-trans-beta-carotene + O2 = 2 all-trans-retinal</text>
        <dbReference type="Rhea" id="RHEA:32887"/>
        <dbReference type="ChEBI" id="CHEBI:15379"/>
        <dbReference type="ChEBI" id="CHEBI:17579"/>
        <dbReference type="ChEBI" id="CHEBI:17898"/>
        <dbReference type="EC" id="1.13.11.63"/>
    </reaction>
</comment>
<comment type="subcellular location">
    <subcellularLocation>
        <location evidence="1">Cell membrane</location>
        <topology evidence="1">Multi-pass membrane protein</topology>
    </subcellularLocation>
</comment>
<keyword evidence="1" id="KW-1003">Cell membrane</keyword>
<keyword evidence="1" id="KW-0479">Metal-binding</keyword>
<keyword evidence="1" id="KW-0223">Dioxygenase</keyword>
<feature type="binding site" evidence="1">
    <location>
        <position position="114"/>
    </location>
    <ligand>
        <name>Fe cation</name>
        <dbReference type="ChEBI" id="CHEBI:24875"/>
    </ligand>
</feature>
<feature type="transmembrane region" description="Helical" evidence="1">
    <location>
        <begin position="272"/>
        <end position="290"/>
    </location>
</feature>
<name>A0ABU1GW87_9GAMM</name>
<dbReference type="NCBIfam" id="TIGR03753">
    <property type="entry name" value="blh_monoox"/>
    <property type="match status" value="1"/>
</dbReference>
<feature type="transmembrane region" description="Helical" evidence="1">
    <location>
        <begin position="98"/>
        <end position="116"/>
    </location>
</feature>
<gene>
    <name evidence="2" type="ORF">QC825_09550</name>
</gene>
<accession>A0ABU1GW87</accession>
<sequence length="304" mass="33170">MDGARSFSRRVFYRFALGAALLFGAHLMTFSPHAMLAVLVFGVAILGIPHGAFDHVIGRRLLRGGVLRGDHSQSVLALSLFLLAYVSLSALFMVGWVLMPALGLFVFLVMSAAHFGTDWRDTLPMSLRLVWGTLVIATPFYAHPRDVEDILHALLVSDATPFINAAPVAFWGALAVALFRLRPLLEKRHVMASLGLLLATGTVFHPLVYFACYFCACHSPIHFQEIRHALKIRTSGQVLRMAGPIVLATWGAASVGYALMAEYSVASPLLKMTFIGLACLTVPHIIVEWLDHRKALAAATLAPE</sequence>
<comment type="cofactor">
    <cofactor evidence="1">
        <name>Fe(2+)</name>
        <dbReference type="ChEBI" id="CHEBI:29033"/>
    </cofactor>
</comment>
<keyword evidence="1" id="KW-0408">Iron</keyword>
<proteinExistence type="inferred from homology"/>
<organism evidence="2 3">
    <name type="scientific">Larsenimonas suaedae</name>
    <dbReference type="NCBI Taxonomy" id="1851019"/>
    <lineage>
        <taxon>Bacteria</taxon>
        <taxon>Pseudomonadati</taxon>
        <taxon>Pseudomonadota</taxon>
        <taxon>Gammaproteobacteria</taxon>
        <taxon>Oceanospirillales</taxon>
        <taxon>Halomonadaceae</taxon>
        <taxon>Larsenimonas</taxon>
    </lineage>
</organism>
<evidence type="ECO:0000256" key="1">
    <source>
        <dbReference type="HAMAP-Rule" id="MF_02093"/>
    </source>
</evidence>
<feature type="binding site" evidence="1">
    <location>
        <position position="218"/>
    </location>
    <ligand>
        <name>Fe cation</name>
        <dbReference type="ChEBI" id="CHEBI:24875"/>
    </ligand>
</feature>
<feature type="transmembrane region" description="Helical" evidence="1">
    <location>
        <begin position="74"/>
        <end position="92"/>
    </location>
</feature>
<feature type="binding site" evidence="1">
    <location>
        <position position="222"/>
    </location>
    <ligand>
        <name>Fe cation</name>
        <dbReference type="ChEBI" id="CHEBI:24875"/>
    </ligand>
</feature>
<feature type="binding site" evidence="1">
    <location>
        <position position="50"/>
    </location>
    <ligand>
        <name>Fe cation</name>
        <dbReference type="ChEBI" id="CHEBI:24875"/>
    </ligand>
</feature>
<comment type="function">
    <text evidence="1">Catalyzes the cleavage of beta-carotene at its central double bond (15,15') to yield two molecules of all-trans-retinal.</text>
</comment>
<feature type="transmembrane region" description="Helical" evidence="1">
    <location>
        <begin position="34"/>
        <end position="53"/>
    </location>
</feature>
<feature type="transmembrane region" description="Helical" evidence="1">
    <location>
        <begin position="193"/>
        <end position="221"/>
    </location>
</feature>
<comment type="similarity">
    <text evidence="1">Belongs to the Brp/Blh beta-carotene diooxygenase family.</text>
</comment>
<protein>
    <recommendedName>
        <fullName evidence="1">Probable beta-carotene 15,15'-dioxygenase</fullName>
        <ecNumber evidence="1">1.13.11.63</ecNumber>
    </recommendedName>
</protein>
<dbReference type="Proteomes" id="UP001269375">
    <property type="component" value="Unassembled WGS sequence"/>
</dbReference>
<dbReference type="HAMAP" id="MF_02093">
    <property type="entry name" value="Beta_carotene_diox"/>
    <property type="match status" value="1"/>
</dbReference>
<reference evidence="2 3" key="1">
    <citation type="submission" date="2023-04" db="EMBL/GenBank/DDBJ databases">
        <title>A long-awaited taxogenomic arrangement of the family Halomonadaceae.</title>
        <authorList>
            <person name="De La Haba R."/>
            <person name="Chuvochina M."/>
            <person name="Wittouck S."/>
            <person name="Arahal D.R."/>
            <person name="Sanchez-Porro C."/>
            <person name="Hugenholtz P."/>
            <person name="Ventosa A."/>
        </authorList>
    </citation>
    <scope>NUCLEOTIDE SEQUENCE [LARGE SCALE GENOMIC DNA]</scope>
    <source>
        <strain evidence="2 3">DSM 22428</strain>
    </source>
</reference>
<keyword evidence="3" id="KW-1185">Reference proteome</keyword>
<dbReference type="EMBL" id="JARWAO010000004">
    <property type="protein sequence ID" value="MDR5896317.1"/>
    <property type="molecule type" value="Genomic_DNA"/>
</dbReference>
<dbReference type="Pfam" id="PF15461">
    <property type="entry name" value="BCD"/>
    <property type="match status" value="1"/>
</dbReference>
<feature type="transmembrane region" description="Helical" evidence="1">
    <location>
        <begin position="241"/>
        <end position="260"/>
    </location>
</feature>
<dbReference type="InterPro" id="IPR022270">
    <property type="entry name" value="Blh_diox"/>
</dbReference>
<keyword evidence="1" id="KW-0812">Transmembrane</keyword>
<keyword evidence="1" id="KW-0560">Oxidoreductase</keyword>
<evidence type="ECO:0000313" key="3">
    <source>
        <dbReference type="Proteomes" id="UP001269375"/>
    </source>
</evidence>
<dbReference type="EC" id="1.13.11.63" evidence="1"/>
<keyword evidence="1" id="KW-1133">Transmembrane helix</keyword>
<dbReference type="RefSeq" id="WP_251594883.1">
    <property type="nucleotide sequence ID" value="NZ_JAMLJI010000004.1"/>
</dbReference>
<feature type="transmembrane region" description="Helical" evidence="1">
    <location>
        <begin position="162"/>
        <end position="181"/>
    </location>
</feature>
<feature type="transmembrane region" description="Helical" evidence="1">
    <location>
        <begin position="12"/>
        <end position="28"/>
    </location>
</feature>
<comment type="caution">
    <text evidence="2">The sequence shown here is derived from an EMBL/GenBank/DDBJ whole genome shotgun (WGS) entry which is preliminary data.</text>
</comment>